<dbReference type="Proteomes" id="UP000887560">
    <property type="component" value="Unplaced"/>
</dbReference>
<reference evidence="5" key="1">
    <citation type="submission" date="2022-11" db="UniProtKB">
        <authorList>
            <consortium name="WormBaseParasite"/>
        </authorList>
    </citation>
    <scope>IDENTIFICATION</scope>
</reference>
<accession>A0A915PF98</accession>
<dbReference type="Gene3D" id="3.30.780.10">
    <property type="entry name" value="SUI1-like domain"/>
    <property type="match status" value="1"/>
</dbReference>
<dbReference type="AlphaFoldDB" id="A0A915PF98"/>
<dbReference type="SUPFAM" id="SSF55159">
    <property type="entry name" value="eIF1-like"/>
    <property type="match status" value="1"/>
</dbReference>
<dbReference type="InterPro" id="IPR001950">
    <property type="entry name" value="SUI1"/>
</dbReference>
<dbReference type="PANTHER" id="PTHR10388">
    <property type="entry name" value="EUKARYOTIC TRANSLATION INITIATION FACTOR SUI1"/>
    <property type="match status" value="1"/>
</dbReference>
<dbReference type="PROSITE" id="PS50296">
    <property type="entry name" value="SUI1"/>
    <property type="match status" value="1"/>
</dbReference>
<evidence type="ECO:0000256" key="2">
    <source>
        <dbReference type="ARBA" id="ARBA00022917"/>
    </source>
</evidence>
<keyword evidence="2" id="KW-0648">Protein biosynthesis</keyword>
<dbReference type="GO" id="GO:0003743">
    <property type="term" value="F:translation initiation factor activity"/>
    <property type="evidence" value="ECO:0007669"/>
    <property type="project" value="InterPro"/>
</dbReference>
<organism evidence="4 5">
    <name type="scientific">Meloidogyne floridensis</name>
    <dbReference type="NCBI Taxonomy" id="298350"/>
    <lineage>
        <taxon>Eukaryota</taxon>
        <taxon>Metazoa</taxon>
        <taxon>Ecdysozoa</taxon>
        <taxon>Nematoda</taxon>
        <taxon>Chromadorea</taxon>
        <taxon>Rhabditida</taxon>
        <taxon>Tylenchina</taxon>
        <taxon>Tylenchomorpha</taxon>
        <taxon>Tylenchoidea</taxon>
        <taxon>Meloidogynidae</taxon>
        <taxon>Meloidogyninae</taxon>
        <taxon>Meloidogyne</taxon>
    </lineage>
</organism>
<dbReference type="Pfam" id="PF01253">
    <property type="entry name" value="SUI1"/>
    <property type="match status" value="1"/>
</dbReference>
<evidence type="ECO:0000313" key="5">
    <source>
        <dbReference type="WBParaSite" id="scf7180000424661.g13712"/>
    </source>
</evidence>
<comment type="similarity">
    <text evidence="1">Belongs to the SUI1 family.</text>
</comment>
<dbReference type="InterPro" id="IPR005874">
    <property type="entry name" value="SUI1_euk"/>
</dbReference>
<feature type="domain" description="SUI1" evidence="3">
    <location>
        <begin position="29"/>
        <end position="83"/>
    </location>
</feature>
<evidence type="ECO:0000313" key="4">
    <source>
        <dbReference type="Proteomes" id="UP000887560"/>
    </source>
</evidence>
<dbReference type="WBParaSite" id="scf7180000424661.g13712">
    <property type="protein sequence ID" value="scf7180000424661.g13712"/>
    <property type="gene ID" value="scf7180000424661.g13712"/>
</dbReference>
<keyword evidence="4" id="KW-1185">Reference proteome</keyword>
<evidence type="ECO:0000256" key="1">
    <source>
        <dbReference type="ARBA" id="ARBA00005422"/>
    </source>
</evidence>
<dbReference type="CDD" id="cd11566">
    <property type="entry name" value="eIF1_SUI1"/>
    <property type="match status" value="1"/>
</dbReference>
<sequence>MSEAIQNLNKPKDAFEQLEEEEGMRQGFCHIRIQQRTGRKTITTVQGIATEYDLKKIVRYLKKEYNCNGTIVEHPEYGEVIQLVNGMPFLSYEDLLTGKCTNYRVIGICSRFGELVALYWLMDGDDGKMVIIDLKIEGTQRVLSQRIFKLNHFNCTVEWMGPNHRQYSTEVSSFSNVLVGEEIVVLIGSCYSEEDHNNSTPPQQHMVTLPRCPTNALFSEELLLPDIVNLKGTTSGSFFFLARPGMSGLLPDNCIDRLAEMEPRNQLQKIFFLGRLRKSHCYSCGEMSSCDPFYRGYSNSEKNGRTPFYGAFPYVAKLFDFIYNTQHIRLKPFAELQNTTNFPPRPRHNDLLTPFLAQQIPQNSKIYFRHTGNTPQLVPALFWTEKEEKSNLKIWHLGCLNLLEKCWIGPMAEWEAPASERAEVVMSADGAMLVLIRQNGNERERMRCFRISQQRLLAPPTLLDLTLISIQCSENRELKLLAQQLLNSVGK</sequence>
<proteinExistence type="inferred from homology"/>
<name>A0A915PF98_9BILA</name>
<protein>
    <submittedName>
        <fullName evidence="5">SUI1 domain-containing protein</fullName>
    </submittedName>
</protein>
<dbReference type="InterPro" id="IPR036877">
    <property type="entry name" value="SUI1_dom_sf"/>
</dbReference>
<evidence type="ECO:0000259" key="3">
    <source>
        <dbReference type="PROSITE" id="PS50296"/>
    </source>
</evidence>